<gene>
    <name evidence="6" type="ordered locus">SVEN_7253</name>
</gene>
<accession>F2RM09</accession>
<dbReference type="Gene3D" id="3.90.550.10">
    <property type="entry name" value="Spore Coat Polysaccharide Biosynthesis Protein SpsA, Chain A"/>
    <property type="match status" value="1"/>
</dbReference>
<evidence type="ECO:0000313" key="6">
    <source>
        <dbReference type="EMBL" id="CCA60539.1"/>
    </source>
</evidence>
<dbReference type="PANTHER" id="PTHR43179">
    <property type="entry name" value="RHAMNOSYLTRANSFERASE WBBL"/>
    <property type="match status" value="1"/>
</dbReference>
<dbReference type="InterPro" id="IPR027791">
    <property type="entry name" value="Galactosyl_T_C"/>
</dbReference>
<dbReference type="Proteomes" id="UP000006854">
    <property type="component" value="Chromosome"/>
</dbReference>
<dbReference type="SUPFAM" id="SSF53448">
    <property type="entry name" value="Nucleotide-diphospho-sugar transferases"/>
    <property type="match status" value="1"/>
</dbReference>
<dbReference type="InterPro" id="IPR029044">
    <property type="entry name" value="Nucleotide-diphossugar_trans"/>
</dbReference>
<feature type="domain" description="Galactosyltransferase C-terminal" evidence="5">
    <location>
        <begin position="166"/>
        <end position="216"/>
    </location>
</feature>
<evidence type="ECO:0000256" key="3">
    <source>
        <dbReference type="ARBA" id="ARBA00022676"/>
    </source>
</evidence>
<evidence type="ECO:0000313" key="7">
    <source>
        <dbReference type="Proteomes" id="UP000006854"/>
    </source>
</evidence>
<organism evidence="6 7">
    <name type="scientific">Streptomyces venezuelae (strain ATCC 10712 / CBS 650.69 / DSM 40230 / JCM 4526 / NBRC 13096 / PD 04745)</name>
    <dbReference type="NCBI Taxonomy" id="953739"/>
    <lineage>
        <taxon>Bacteria</taxon>
        <taxon>Bacillati</taxon>
        <taxon>Actinomycetota</taxon>
        <taxon>Actinomycetes</taxon>
        <taxon>Kitasatosporales</taxon>
        <taxon>Streptomycetaceae</taxon>
        <taxon>Streptomyces</taxon>
    </lineage>
</organism>
<evidence type="ECO:0000256" key="4">
    <source>
        <dbReference type="ARBA" id="ARBA00022679"/>
    </source>
</evidence>
<reference evidence="6 7" key="1">
    <citation type="journal article" date="2011" name="BMC Genomics">
        <title>Genome-wide analysis of the role of GlnR in Streptomyces venezuelae provides new insights into global nitrogen regulation in actinomycetes.</title>
        <authorList>
            <person name="Pullan S.T."/>
            <person name="Bibb M.J."/>
            <person name="Merrick M."/>
        </authorList>
    </citation>
    <scope>NUCLEOTIDE SEQUENCE [LARGE SCALE GENOMIC DNA]</scope>
    <source>
        <strain evidence="7">ATCC 10712 / CBS 650.69 / DSM 40230 / JCM 4526 / NBRC 13096 / PD 04745</strain>
    </source>
</reference>
<dbReference type="PATRIC" id="fig|953739.5.peg.2481"/>
<sequence>MRSAVITLAHGRHTHLRLQQEGLAHSTLGPDQYVVVSMGDPDIGAVTVDRKPSATVLDVPLREGRLPLAAARNAGAARAVEAAAELLVFLDVDCVPGASLLAGYARAAQDGALLCGTVAYLPPPPPDGYRLDALPDMAAPHPARPAPPDGVVLRGGDPRLFWSLSFAVTARTWTRIGGFCESYTGYGAEDTDFAATAALRGVDLRWVGGAPAYHQYHPTSHPPVQHLDDILRNGALYKRRWGSWPMEGWLHDFADQGLVEYVPATDTWRRS</sequence>
<proteinExistence type="inferred from homology"/>
<dbReference type="HOGENOM" id="CLU_077127_0_0_11"/>
<comment type="pathway">
    <text evidence="1">Cell wall biogenesis; cell wall polysaccharide biosynthesis.</text>
</comment>
<name>F2RM09_STRVP</name>
<dbReference type="GeneID" id="51867765"/>
<dbReference type="AlphaFoldDB" id="F2RM09"/>
<dbReference type="RefSeq" id="WP_015038434.1">
    <property type="nucleotide sequence ID" value="NC_018750.1"/>
</dbReference>
<evidence type="ECO:0000256" key="1">
    <source>
        <dbReference type="ARBA" id="ARBA00004776"/>
    </source>
</evidence>
<keyword evidence="4" id="KW-0808">Transferase</keyword>
<keyword evidence="7" id="KW-1185">Reference proteome</keyword>
<keyword evidence="3" id="KW-0328">Glycosyltransferase</keyword>
<dbReference type="eggNOG" id="COG1216">
    <property type="taxonomic scope" value="Bacteria"/>
</dbReference>
<dbReference type="KEGG" id="sve:SVEN_7253"/>
<evidence type="ECO:0000259" key="5">
    <source>
        <dbReference type="Pfam" id="PF02709"/>
    </source>
</evidence>
<dbReference type="OrthoDB" id="6653642at2"/>
<evidence type="ECO:0000256" key="2">
    <source>
        <dbReference type="ARBA" id="ARBA00006739"/>
    </source>
</evidence>
<dbReference type="STRING" id="953739.SVEN_7253"/>
<dbReference type="EMBL" id="FR845719">
    <property type="protein sequence ID" value="CCA60539.1"/>
    <property type="molecule type" value="Genomic_DNA"/>
</dbReference>
<comment type="similarity">
    <text evidence="2">Belongs to the glycosyltransferase 2 family.</text>
</comment>
<dbReference type="PANTHER" id="PTHR43179:SF12">
    <property type="entry name" value="GALACTOFURANOSYLTRANSFERASE GLFT2"/>
    <property type="match status" value="1"/>
</dbReference>
<dbReference type="GO" id="GO:0016757">
    <property type="term" value="F:glycosyltransferase activity"/>
    <property type="evidence" value="ECO:0007669"/>
    <property type="project" value="UniProtKB-KW"/>
</dbReference>
<dbReference type="Pfam" id="PF02709">
    <property type="entry name" value="Glyco_transf_7C"/>
    <property type="match status" value="1"/>
</dbReference>
<protein>
    <recommendedName>
        <fullName evidence="5">Galactosyltransferase C-terminal domain-containing protein</fullName>
    </recommendedName>
</protein>